<name>A0ACC1L448_9FUNG</name>
<sequence length="344" mass="38309">MFAVVARAASRRALVAAPAARGISTSRIAAAADKAEDDAAEPDEGSQILGAELVSSVRVKDGDEGSEAKTRGRGVQSRGYENWLSSEGKRFRDMIPSSTNFVTGTTRPFPLNRAFQPRAPLSNAAREAVYNDYLSDPVRMTPRILGEKHGISIKRVEAIIKLKAIERHMVAHDGFKVQANLTKGMESMFGLDPKAQALKENLVAHSTRISGPRFHAVPEGEPFRAGEAAEVLGRRPFQEILDRMAASTPYVVDYEGLDPAFAPRPEKKLTSSEAKRLEGLGPARDEVLEKNEALASRRWKYVFTDTSKKTDIKDRFVLIREKDGTLKKANREYKLKRYRQLWFH</sequence>
<evidence type="ECO:0000313" key="1">
    <source>
        <dbReference type="EMBL" id="KAJ2800666.1"/>
    </source>
</evidence>
<protein>
    <submittedName>
        <fullName evidence="1">Uncharacterized protein</fullName>
    </submittedName>
</protein>
<dbReference type="EMBL" id="JANBUN010000906">
    <property type="protein sequence ID" value="KAJ2800666.1"/>
    <property type="molecule type" value="Genomic_DNA"/>
</dbReference>
<accession>A0ACC1L448</accession>
<dbReference type="Proteomes" id="UP001140087">
    <property type="component" value="Unassembled WGS sequence"/>
</dbReference>
<proteinExistence type="predicted"/>
<comment type="caution">
    <text evidence="1">The sequence shown here is derived from an EMBL/GenBank/DDBJ whole genome shotgun (WGS) entry which is preliminary data.</text>
</comment>
<organism evidence="1 2">
    <name type="scientific">Coemansia helicoidea</name>
    <dbReference type="NCBI Taxonomy" id="1286919"/>
    <lineage>
        <taxon>Eukaryota</taxon>
        <taxon>Fungi</taxon>
        <taxon>Fungi incertae sedis</taxon>
        <taxon>Zoopagomycota</taxon>
        <taxon>Kickxellomycotina</taxon>
        <taxon>Kickxellomycetes</taxon>
        <taxon>Kickxellales</taxon>
        <taxon>Kickxellaceae</taxon>
        <taxon>Coemansia</taxon>
    </lineage>
</organism>
<keyword evidence="2" id="KW-1185">Reference proteome</keyword>
<evidence type="ECO:0000313" key="2">
    <source>
        <dbReference type="Proteomes" id="UP001140087"/>
    </source>
</evidence>
<gene>
    <name evidence="1" type="ORF">H4R21_003085</name>
</gene>
<reference evidence="1" key="1">
    <citation type="submission" date="2022-07" db="EMBL/GenBank/DDBJ databases">
        <title>Phylogenomic reconstructions and comparative analyses of Kickxellomycotina fungi.</title>
        <authorList>
            <person name="Reynolds N.K."/>
            <person name="Stajich J.E."/>
            <person name="Barry K."/>
            <person name="Grigoriev I.V."/>
            <person name="Crous P."/>
            <person name="Smith M.E."/>
        </authorList>
    </citation>
    <scope>NUCLEOTIDE SEQUENCE</scope>
    <source>
        <strain evidence="1">BCRC 34780</strain>
    </source>
</reference>